<feature type="domain" description="Ig-like" evidence="9">
    <location>
        <begin position="145"/>
        <end position="230"/>
    </location>
</feature>
<feature type="signal peptide" evidence="8">
    <location>
        <begin position="1"/>
        <end position="23"/>
    </location>
</feature>
<gene>
    <name evidence="11" type="primary">LOC117346031</name>
</gene>
<dbReference type="InterPro" id="IPR050504">
    <property type="entry name" value="IgSF_BTN/MOG"/>
</dbReference>
<proteinExistence type="predicted"/>
<dbReference type="PANTHER" id="PTHR24100:SF149">
    <property type="entry name" value="BG-LIKE ANTIGEN 1-RELATED"/>
    <property type="match status" value="1"/>
</dbReference>
<organism evidence="10 11">
    <name type="scientific">Geotrypetes seraphini</name>
    <name type="common">Gaboon caecilian</name>
    <name type="synonym">Caecilia seraphini</name>
    <dbReference type="NCBI Taxonomy" id="260995"/>
    <lineage>
        <taxon>Eukaryota</taxon>
        <taxon>Metazoa</taxon>
        <taxon>Chordata</taxon>
        <taxon>Craniata</taxon>
        <taxon>Vertebrata</taxon>
        <taxon>Euteleostomi</taxon>
        <taxon>Amphibia</taxon>
        <taxon>Gymnophiona</taxon>
        <taxon>Geotrypetes</taxon>
    </lineage>
</organism>
<dbReference type="GO" id="GO:0001817">
    <property type="term" value="P:regulation of cytokine production"/>
    <property type="evidence" value="ECO:0007669"/>
    <property type="project" value="TreeGrafter"/>
</dbReference>
<dbReference type="GO" id="GO:0050852">
    <property type="term" value="P:T cell receptor signaling pathway"/>
    <property type="evidence" value="ECO:0007669"/>
    <property type="project" value="TreeGrafter"/>
</dbReference>
<keyword evidence="4 7" id="KW-1133">Transmembrane helix</keyword>
<dbReference type="AlphaFoldDB" id="A0A6P8N6K4"/>
<dbReference type="Gene3D" id="2.60.40.10">
    <property type="entry name" value="Immunoglobulins"/>
    <property type="match status" value="2"/>
</dbReference>
<dbReference type="PROSITE" id="PS50835">
    <property type="entry name" value="IG_LIKE"/>
    <property type="match status" value="2"/>
</dbReference>
<keyword evidence="3 8" id="KW-0732">Signal</keyword>
<dbReference type="Pfam" id="PF22705">
    <property type="entry name" value="C2-set_3"/>
    <property type="match status" value="1"/>
</dbReference>
<dbReference type="PANTHER" id="PTHR24100">
    <property type="entry name" value="BUTYROPHILIN"/>
    <property type="match status" value="1"/>
</dbReference>
<evidence type="ECO:0000313" key="11">
    <source>
        <dbReference type="RefSeq" id="XP_033771142.1"/>
    </source>
</evidence>
<dbReference type="GO" id="GO:0005102">
    <property type="term" value="F:signaling receptor binding"/>
    <property type="evidence" value="ECO:0007669"/>
    <property type="project" value="TreeGrafter"/>
</dbReference>
<evidence type="ECO:0000256" key="4">
    <source>
        <dbReference type="ARBA" id="ARBA00022989"/>
    </source>
</evidence>
<keyword evidence="5 7" id="KW-0472">Membrane</keyword>
<protein>
    <submittedName>
        <fullName evidence="11">Butyrophilin subfamily 1 member A1-like</fullName>
    </submittedName>
</protein>
<dbReference type="Proteomes" id="UP000515159">
    <property type="component" value="Chromosome 12"/>
</dbReference>
<dbReference type="InterPro" id="IPR053896">
    <property type="entry name" value="BTN3A2-like_Ig-C"/>
</dbReference>
<dbReference type="FunFam" id="2.60.40.10:FF:000208">
    <property type="entry name" value="Butyrophilin subfamily 1 member A1"/>
    <property type="match status" value="1"/>
</dbReference>
<dbReference type="GeneID" id="117346031"/>
<feature type="transmembrane region" description="Helical" evidence="7">
    <location>
        <begin position="247"/>
        <end position="269"/>
    </location>
</feature>
<evidence type="ECO:0000256" key="3">
    <source>
        <dbReference type="ARBA" id="ARBA00022729"/>
    </source>
</evidence>
<evidence type="ECO:0000256" key="2">
    <source>
        <dbReference type="ARBA" id="ARBA00022692"/>
    </source>
</evidence>
<dbReference type="SMART" id="SM00409">
    <property type="entry name" value="IG"/>
    <property type="match status" value="1"/>
</dbReference>
<dbReference type="FunFam" id="2.60.40.10:FF:000088">
    <property type="entry name" value="Butyrophilin subfamily 1 member A1"/>
    <property type="match status" value="1"/>
</dbReference>
<dbReference type="InterPro" id="IPR013783">
    <property type="entry name" value="Ig-like_fold"/>
</dbReference>
<sequence>MNKVGRCFLHFLLLLSLVGPSSGESFKLIGPDHPVVAILGEDAVLPLCLTPPISTENIEVRWFRTTFSSPVYLYEYGRDQNEHQLPEFQGRTELIRDHMARGNMALKIHNVTLYDEGRYTCFVRLGSYYQDKELELKVTGLGNSPQISWDRYQDGRVTVLCESTGWYPEPEVIWRQDKQSLTPFSKTETSEQNGLVNVKSSLSVTINKSSDISCCVRNIILSQERESTISPSDLTNIKNRPSYARTLIFTSVVTVVIISGFYLAVVYCIRLQYIRILCMKPCIRKAENEGELQARDERTCLETKIV</sequence>
<dbReference type="GO" id="GO:0009897">
    <property type="term" value="C:external side of plasma membrane"/>
    <property type="evidence" value="ECO:0007669"/>
    <property type="project" value="TreeGrafter"/>
</dbReference>
<evidence type="ECO:0000256" key="5">
    <source>
        <dbReference type="ARBA" id="ARBA00023136"/>
    </source>
</evidence>
<keyword evidence="10" id="KW-1185">Reference proteome</keyword>
<dbReference type="KEGG" id="gsh:117346031"/>
<feature type="domain" description="Ig-like" evidence="9">
    <location>
        <begin position="20"/>
        <end position="137"/>
    </location>
</feature>
<dbReference type="SUPFAM" id="SSF48726">
    <property type="entry name" value="Immunoglobulin"/>
    <property type="match status" value="2"/>
</dbReference>
<name>A0A6P8N6K4_GEOSA</name>
<evidence type="ECO:0000313" key="10">
    <source>
        <dbReference type="Proteomes" id="UP000515159"/>
    </source>
</evidence>
<dbReference type="OrthoDB" id="9049620at2759"/>
<comment type="subcellular location">
    <subcellularLocation>
        <location evidence="1">Membrane</location>
    </subcellularLocation>
</comment>
<reference evidence="11" key="1">
    <citation type="submission" date="2025-08" db="UniProtKB">
        <authorList>
            <consortium name="RefSeq"/>
        </authorList>
    </citation>
    <scope>IDENTIFICATION</scope>
</reference>
<evidence type="ECO:0000256" key="1">
    <source>
        <dbReference type="ARBA" id="ARBA00004370"/>
    </source>
</evidence>
<accession>A0A6P8N6K4</accession>
<feature type="chain" id="PRO_5028145187" evidence="8">
    <location>
        <begin position="24"/>
        <end position="306"/>
    </location>
</feature>
<dbReference type="Pfam" id="PF07686">
    <property type="entry name" value="V-set"/>
    <property type="match status" value="1"/>
</dbReference>
<evidence type="ECO:0000256" key="6">
    <source>
        <dbReference type="ARBA" id="ARBA00023319"/>
    </source>
</evidence>
<evidence type="ECO:0000259" key="9">
    <source>
        <dbReference type="PROSITE" id="PS50835"/>
    </source>
</evidence>
<dbReference type="RefSeq" id="XP_033771142.1">
    <property type="nucleotide sequence ID" value="XM_033915251.1"/>
</dbReference>
<dbReference type="CDD" id="cd05713">
    <property type="entry name" value="IgV_MOG_like"/>
    <property type="match status" value="1"/>
</dbReference>
<dbReference type="InterPro" id="IPR003599">
    <property type="entry name" value="Ig_sub"/>
</dbReference>
<keyword evidence="2 7" id="KW-0812">Transmembrane</keyword>
<dbReference type="InterPro" id="IPR007110">
    <property type="entry name" value="Ig-like_dom"/>
</dbReference>
<dbReference type="InterPro" id="IPR013106">
    <property type="entry name" value="Ig_V-set"/>
</dbReference>
<evidence type="ECO:0000256" key="8">
    <source>
        <dbReference type="SAM" id="SignalP"/>
    </source>
</evidence>
<keyword evidence="6" id="KW-0393">Immunoglobulin domain</keyword>
<evidence type="ECO:0000256" key="7">
    <source>
        <dbReference type="SAM" id="Phobius"/>
    </source>
</evidence>
<dbReference type="InterPro" id="IPR036179">
    <property type="entry name" value="Ig-like_dom_sf"/>
</dbReference>
<dbReference type="InParanoid" id="A0A6P8N6K4"/>